<accession>A0A0B3RR65</accession>
<dbReference type="OrthoDB" id="7870420at2"/>
<evidence type="ECO:0000313" key="2">
    <source>
        <dbReference type="Proteomes" id="UP000030960"/>
    </source>
</evidence>
<keyword evidence="2" id="KW-1185">Reference proteome</keyword>
<dbReference type="EMBL" id="JSUQ01000006">
    <property type="protein sequence ID" value="KHQ53605.1"/>
    <property type="molecule type" value="Genomic_DNA"/>
</dbReference>
<evidence type="ECO:0000313" key="1">
    <source>
        <dbReference type="EMBL" id="KHQ53605.1"/>
    </source>
</evidence>
<dbReference type="Proteomes" id="UP000030960">
    <property type="component" value="Unassembled WGS sequence"/>
</dbReference>
<comment type="caution">
    <text evidence="1">The sequence shown here is derived from an EMBL/GenBank/DDBJ whole genome shotgun (WGS) entry which is preliminary data.</text>
</comment>
<gene>
    <name evidence="1" type="ORF">OA50_01592</name>
</gene>
<protein>
    <submittedName>
        <fullName evidence="1">Uncharacterized protein</fullName>
    </submittedName>
</protein>
<reference evidence="1 2" key="1">
    <citation type="submission" date="2014-10" db="EMBL/GenBank/DDBJ databases">
        <title>Genome sequence of Ponticoccus sp. strain UMTAT08 isolated from clonal culture of toxic dinoflagellate Alexandrium tamiyavanichii.</title>
        <authorList>
            <person name="Gan H.Y."/>
            <person name="Muhd D.-D."/>
            <person name="Mohd Noor M.E."/>
            <person name="Yeong Y.S."/>
            <person name="Usup G."/>
        </authorList>
    </citation>
    <scope>NUCLEOTIDE SEQUENCE [LARGE SCALE GENOMIC DNA]</scope>
    <source>
        <strain evidence="1 2">UMTAT08</strain>
    </source>
</reference>
<sequence>MSLKIEHVDEVRLTFTMPRGDLVVFPSDDGSEPSWDDYMEEMLHHIVLNHGHRLQGAIFEPLMEGMLEPGEDMMNPALVKELRDAFEGALRNRLSPVAA</sequence>
<proteinExistence type="predicted"/>
<dbReference type="AlphaFoldDB" id="A0A0B3RR65"/>
<organism evidence="1 2">
    <name type="scientific">Mameliella alba</name>
    <dbReference type="NCBI Taxonomy" id="561184"/>
    <lineage>
        <taxon>Bacteria</taxon>
        <taxon>Pseudomonadati</taxon>
        <taxon>Pseudomonadota</taxon>
        <taxon>Alphaproteobacteria</taxon>
        <taxon>Rhodobacterales</taxon>
        <taxon>Roseobacteraceae</taxon>
        <taxon>Mameliella</taxon>
    </lineage>
</organism>
<name>A0A0B3RR65_9RHOB</name>
<dbReference type="RefSeq" id="WP_043139532.1">
    <property type="nucleotide sequence ID" value="NZ_JSUQ01000006.1"/>
</dbReference>